<feature type="domain" description="Glycosyl transferase family 25" evidence="1">
    <location>
        <begin position="29"/>
        <end position="166"/>
    </location>
</feature>
<protein>
    <recommendedName>
        <fullName evidence="1">Glycosyl transferase family 25 domain-containing protein</fullName>
    </recommendedName>
</protein>
<sequence length="251" mass="29256">MDFLKGGDIWCICLEDNKERYASSLEEFKKIGLKSVKYFRPKRDVRGGRIGCWTSHVECMKKSYESEKKAPYVVIFEDDIKFVDDWRGGAKAIGEFLVEEPKWDIVRLGGLVSSFHEESMSSGLIWKGKCYNNHALIVSLDFIKNILGEWLTTHPEESHLQIDGYYRSLKDVNDYILVENICYQKNDLGSDNKWFKNGLYQNVVQNKYCYEFFQRMSNRVAFGLRCLPVRVQECANIIPCLFTLGNLFMKN</sequence>
<evidence type="ECO:0000259" key="1">
    <source>
        <dbReference type="Pfam" id="PF01755"/>
    </source>
</evidence>
<dbReference type="EMBL" id="MK072397">
    <property type="protein sequence ID" value="AYV84004.1"/>
    <property type="molecule type" value="Genomic_DNA"/>
</dbReference>
<evidence type="ECO:0000313" key="2">
    <source>
        <dbReference type="EMBL" id="AYV84004.1"/>
    </source>
</evidence>
<gene>
    <name evidence="2" type="ORF">Hyperionvirus15_42</name>
</gene>
<name>A0A3G5ABP7_9VIRU</name>
<reference evidence="2" key="1">
    <citation type="submission" date="2018-10" db="EMBL/GenBank/DDBJ databases">
        <title>Hidden diversity of soil giant viruses.</title>
        <authorList>
            <person name="Schulz F."/>
            <person name="Alteio L."/>
            <person name="Goudeau D."/>
            <person name="Ryan E.M."/>
            <person name="Malmstrom R.R."/>
            <person name="Blanchard J."/>
            <person name="Woyke T."/>
        </authorList>
    </citation>
    <scope>NUCLEOTIDE SEQUENCE</scope>
    <source>
        <strain evidence="2">HYV1</strain>
    </source>
</reference>
<accession>A0A3G5ABP7</accession>
<organism evidence="2">
    <name type="scientific">Hyperionvirus sp</name>
    <dbReference type="NCBI Taxonomy" id="2487770"/>
    <lineage>
        <taxon>Viruses</taxon>
        <taxon>Varidnaviria</taxon>
        <taxon>Bamfordvirae</taxon>
        <taxon>Nucleocytoviricota</taxon>
        <taxon>Megaviricetes</taxon>
        <taxon>Imitervirales</taxon>
        <taxon>Mimiviridae</taxon>
        <taxon>Klosneuvirinae</taxon>
    </lineage>
</organism>
<dbReference type="InterPro" id="IPR002654">
    <property type="entry name" value="Glyco_trans_25"/>
</dbReference>
<proteinExistence type="predicted"/>
<dbReference type="Pfam" id="PF01755">
    <property type="entry name" value="Glyco_transf_25"/>
    <property type="match status" value="1"/>
</dbReference>